<evidence type="ECO:0000313" key="2">
    <source>
        <dbReference type="Proteomes" id="UP000000304"/>
    </source>
</evidence>
<name>B4QCB1_DROSI</name>
<sequence length="92" mass="10123">MRRHCCWSPPMDHLDDPPLRSPQRIIFTIPAPLPSPYLLPGNTIGSVNILPCRLPVPIPVDKVAEELGICGHKDFFGDSGSSGTEEMEMVEV</sequence>
<dbReference type="EMBL" id="CM000362">
    <property type="protein sequence ID" value="EDX07635.1"/>
    <property type="molecule type" value="Genomic_DNA"/>
</dbReference>
<gene>
    <name evidence="1" type="primary">Dsim\GD11351</name>
    <name evidence="1" type="ORF">Dsim_GD11351</name>
</gene>
<keyword evidence="2" id="KW-1185">Reference proteome</keyword>
<proteinExistence type="predicted"/>
<accession>B4QCB1</accession>
<evidence type="ECO:0000313" key="1">
    <source>
        <dbReference type="EMBL" id="EDX07635.1"/>
    </source>
</evidence>
<organism evidence="1 2">
    <name type="scientific">Drosophila simulans</name>
    <name type="common">Fruit fly</name>
    <dbReference type="NCBI Taxonomy" id="7240"/>
    <lineage>
        <taxon>Eukaryota</taxon>
        <taxon>Metazoa</taxon>
        <taxon>Ecdysozoa</taxon>
        <taxon>Arthropoda</taxon>
        <taxon>Hexapoda</taxon>
        <taxon>Insecta</taxon>
        <taxon>Pterygota</taxon>
        <taxon>Neoptera</taxon>
        <taxon>Endopterygota</taxon>
        <taxon>Diptera</taxon>
        <taxon>Brachycera</taxon>
        <taxon>Muscomorpha</taxon>
        <taxon>Ephydroidea</taxon>
        <taxon>Drosophilidae</taxon>
        <taxon>Drosophila</taxon>
        <taxon>Sophophora</taxon>
    </lineage>
</organism>
<protein>
    <submittedName>
        <fullName evidence="1">GD11351</fullName>
    </submittedName>
</protein>
<dbReference type="AlphaFoldDB" id="B4QCB1"/>
<dbReference type="HOGENOM" id="CLU_2415646_0_0_1"/>
<reference evidence="1 2" key="1">
    <citation type="journal article" date="2007" name="Nature">
        <title>Evolution of genes and genomes on the Drosophila phylogeny.</title>
        <authorList>
            <consortium name="Drosophila 12 Genomes Consortium"/>
            <person name="Clark A.G."/>
            <person name="Eisen M.B."/>
            <person name="Smith D.R."/>
            <person name="Bergman C.M."/>
            <person name="Oliver B."/>
            <person name="Markow T.A."/>
            <person name="Kaufman T.C."/>
            <person name="Kellis M."/>
            <person name="Gelbart W."/>
            <person name="Iyer V.N."/>
            <person name="Pollard D.A."/>
            <person name="Sackton T.B."/>
            <person name="Larracuente A.M."/>
            <person name="Singh N.D."/>
            <person name="Abad J.P."/>
            <person name="Abt D.N."/>
            <person name="Adryan B."/>
            <person name="Aguade M."/>
            <person name="Akashi H."/>
            <person name="Anderson W.W."/>
            <person name="Aquadro C.F."/>
            <person name="Ardell D.H."/>
            <person name="Arguello R."/>
            <person name="Artieri C.G."/>
            <person name="Barbash D.A."/>
            <person name="Barker D."/>
            <person name="Barsanti P."/>
            <person name="Batterham P."/>
            <person name="Batzoglou S."/>
            <person name="Begun D."/>
            <person name="Bhutkar A."/>
            <person name="Blanco E."/>
            <person name="Bosak S.A."/>
            <person name="Bradley R.K."/>
            <person name="Brand A.D."/>
            <person name="Brent M.R."/>
            <person name="Brooks A.N."/>
            <person name="Brown R.H."/>
            <person name="Butlin R.K."/>
            <person name="Caggese C."/>
            <person name="Calvi B.R."/>
            <person name="Bernardo de Carvalho A."/>
            <person name="Caspi A."/>
            <person name="Castrezana S."/>
            <person name="Celniker S.E."/>
            <person name="Chang J.L."/>
            <person name="Chapple C."/>
            <person name="Chatterji S."/>
            <person name="Chinwalla A."/>
            <person name="Civetta A."/>
            <person name="Clifton S.W."/>
            <person name="Comeron J.M."/>
            <person name="Costello J.C."/>
            <person name="Coyne J.A."/>
            <person name="Daub J."/>
            <person name="David R.G."/>
            <person name="Delcher A.L."/>
            <person name="Delehaunty K."/>
            <person name="Do C.B."/>
            <person name="Ebling H."/>
            <person name="Edwards K."/>
            <person name="Eickbush T."/>
            <person name="Evans J.D."/>
            <person name="Filipski A."/>
            <person name="Findeiss S."/>
            <person name="Freyhult E."/>
            <person name="Fulton L."/>
            <person name="Fulton R."/>
            <person name="Garcia A.C."/>
            <person name="Gardiner A."/>
            <person name="Garfield D.A."/>
            <person name="Garvin B.E."/>
            <person name="Gibson G."/>
            <person name="Gilbert D."/>
            <person name="Gnerre S."/>
            <person name="Godfrey J."/>
            <person name="Good R."/>
            <person name="Gotea V."/>
            <person name="Gravely B."/>
            <person name="Greenberg A.J."/>
            <person name="Griffiths-Jones S."/>
            <person name="Gross S."/>
            <person name="Guigo R."/>
            <person name="Gustafson E.A."/>
            <person name="Haerty W."/>
            <person name="Hahn M.W."/>
            <person name="Halligan D.L."/>
            <person name="Halpern A.L."/>
            <person name="Halter G.M."/>
            <person name="Han M.V."/>
            <person name="Heger A."/>
            <person name="Hillier L."/>
            <person name="Hinrichs A.S."/>
            <person name="Holmes I."/>
            <person name="Hoskins R.A."/>
            <person name="Hubisz M.J."/>
            <person name="Hultmark D."/>
            <person name="Huntley M.A."/>
            <person name="Jaffe D.B."/>
            <person name="Jagadeeshan S."/>
            <person name="Jeck W.R."/>
            <person name="Johnson J."/>
            <person name="Jones C.D."/>
            <person name="Jordan W.C."/>
            <person name="Karpen G.H."/>
            <person name="Kataoka E."/>
            <person name="Keightley P.D."/>
            <person name="Kheradpour P."/>
            <person name="Kirkness E.F."/>
            <person name="Koerich L.B."/>
            <person name="Kristiansen K."/>
            <person name="Kudrna D."/>
            <person name="Kulathinal R.J."/>
            <person name="Kumar S."/>
            <person name="Kwok R."/>
            <person name="Lander E."/>
            <person name="Langley C.H."/>
            <person name="Lapoint R."/>
            <person name="Lazzaro B.P."/>
            <person name="Lee S.J."/>
            <person name="Levesque L."/>
            <person name="Li R."/>
            <person name="Lin C.F."/>
            <person name="Lin M.F."/>
            <person name="Lindblad-Toh K."/>
            <person name="Llopart A."/>
            <person name="Long M."/>
            <person name="Low L."/>
            <person name="Lozovsky E."/>
            <person name="Lu J."/>
            <person name="Luo M."/>
            <person name="Machado C.A."/>
            <person name="Makalowski W."/>
            <person name="Marzo M."/>
            <person name="Matsuda M."/>
            <person name="Matzkin L."/>
            <person name="McAllister B."/>
            <person name="McBride C.S."/>
            <person name="McKernan B."/>
            <person name="McKernan K."/>
            <person name="Mendez-Lago M."/>
            <person name="Minx P."/>
            <person name="Mollenhauer M.U."/>
            <person name="Montooth K."/>
            <person name="Mount S.M."/>
            <person name="Mu X."/>
            <person name="Myers E."/>
            <person name="Negre B."/>
            <person name="Newfeld S."/>
            <person name="Nielsen R."/>
            <person name="Noor M.A."/>
            <person name="O'Grady P."/>
            <person name="Pachter L."/>
            <person name="Papaceit M."/>
            <person name="Parisi M.J."/>
            <person name="Parisi M."/>
            <person name="Parts L."/>
            <person name="Pedersen J.S."/>
            <person name="Pesole G."/>
            <person name="Phillippy A.M."/>
            <person name="Ponting C.P."/>
            <person name="Pop M."/>
            <person name="Porcelli D."/>
            <person name="Powell J.R."/>
            <person name="Prohaska S."/>
            <person name="Pruitt K."/>
            <person name="Puig M."/>
            <person name="Quesneville H."/>
            <person name="Ram K.R."/>
            <person name="Rand D."/>
            <person name="Rasmussen M.D."/>
            <person name="Reed L.K."/>
            <person name="Reenan R."/>
            <person name="Reily A."/>
            <person name="Remington K.A."/>
            <person name="Rieger T.T."/>
            <person name="Ritchie M.G."/>
            <person name="Robin C."/>
            <person name="Rogers Y.H."/>
            <person name="Rohde C."/>
            <person name="Rozas J."/>
            <person name="Rubenfield M.J."/>
            <person name="Ruiz A."/>
            <person name="Russo S."/>
            <person name="Salzberg S.L."/>
            <person name="Sanchez-Gracia A."/>
            <person name="Saranga D.J."/>
            <person name="Sato H."/>
            <person name="Schaeffer S.W."/>
            <person name="Schatz M.C."/>
            <person name="Schlenke T."/>
            <person name="Schwartz R."/>
            <person name="Segarra C."/>
            <person name="Singh R.S."/>
            <person name="Sirot L."/>
            <person name="Sirota M."/>
            <person name="Sisneros N.B."/>
            <person name="Smith C.D."/>
            <person name="Smith T.F."/>
            <person name="Spieth J."/>
            <person name="Stage D.E."/>
            <person name="Stark A."/>
            <person name="Stephan W."/>
            <person name="Strausberg R.L."/>
            <person name="Strempel S."/>
            <person name="Sturgill D."/>
            <person name="Sutton G."/>
            <person name="Sutton G.G."/>
            <person name="Tao W."/>
            <person name="Teichmann S."/>
            <person name="Tobari Y.N."/>
            <person name="Tomimura Y."/>
            <person name="Tsolas J.M."/>
            <person name="Valente V.L."/>
            <person name="Venter E."/>
            <person name="Venter J.C."/>
            <person name="Vicario S."/>
            <person name="Vieira F.G."/>
            <person name="Vilella A.J."/>
            <person name="Villasante A."/>
            <person name="Walenz B."/>
            <person name="Wang J."/>
            <person name="Wasserman M."/>
            <person name="Watts T."/>
            <person name="Wilson D."/>
            <person name="Wilson R.K."/>
            <person name="Wing R.A."/>
            <person name="Wolfner M.F."/>
            <person name="Wong A."/>
            <person name="Wong G.K."/>
            <person name="Wu C.I."/>
            <person name="Wu G."/>
            <person name="Yamamoto D."/>
            <person name="Yang H.P."/>
            <person name="Yang S.P."/>
            <person name="Yorke J.A."/>
            <person name="Yoshida K."/>
            <person name="Zdobnov E."/>
            <person name="Zhang P."/>
            <person name="Zhang Y."/>
            <person name="Zimin A.V."/>
            <person name="Baldwin J."/>
            <person name="Abdouelleil A."/>
            <person name="Abdulkadir J."/>
            <person name="Abebe A."/>
            <person name="Abera B."/>
            <person name="Abreu J."/>
            <person name="Acer S.C."/>
            <person name="Aftuck L."/>
            <person name="Alexander A."/>
            <person name="An P."/>
            <person name="Anderson E."/>
            <person name="Anderson S."/>
            <person name="Arachi H."/>
            <person name="Azer M."/>
            <person name="Bachantsang P."/>
            <person name="Barry A."/>
            <person name="Bayul T."/>
            <person name="Berlin A."/>
            <person name="Bessette D."/>
            <person name="Bloom T."/>
            <person name="Blye J."/>
            <person name="Boguslavskiy L."/>
            <person name="Bonnet C."/>
            <person name="Boukhgalter B."/>
            <person name="Bourzgui I."/>
            <person name="Brown A."/>
            <person name="Cahill P."/>
            <person name="Channer S."/>
            <person name="Cheshatsang Y."/>
            <person name="Chuda L."/>
            <person name="Citroen M."/>
            <person name="Collymore A."/>
            <person name="Cooke P."/>
            <person name="Costello M."/>
            <person name="D'Aco K."/>
            <person name="Daza R."/>
            <person name="De Haan G."/>
            <person name="DeGray S."/>
            <person name="DeMaso C."/>
            <person name="Dhargay N."/>
            <person name="Dooley K."/>
            <person name="Dooley E."/>
            <person name="Doricent M."/>
            <person name="Dorje P."/>
            <person name="Dorjee K."/>
            <person name="Dupes A."/>
            <person name="Elong R."/>
            <person name="Falk J."/>
            <person name="Farina A."/>
            <person name="Faro S."/>
            <person name="Ferguson D."/>
            <person name="Fisher S."/>
            <person name="Foley C.D."/>
            <person name="Franke A."/>
            <person name="Friedrich D."/>
            <person name="Gadbois L."/>
            <person name="Gearin G."/>
            <person name="Gearin C.R."/>
            <person name="Giannoukos G."/>
            <person name="Goode T."/>
            <person name="Graham J."/>
            <person name="Grandbois E."/>
            <person name="Grewal S."/>
            <person name="Gyaltsen K."/>
            <person name="Hafez N."/>
            <person name="Hagos B."/>
            <person name="Hall J."/>
            <person name="Henson C."/>
            <person name="Hollinger A."/>
            <person name="Honan T."/>
            <person name="Huard M.D."/>
            <person name="Hughes L."/>
            <person name="Hurhula B."/>
            <person name="Husby M.E."/>
            <person name="Kamat A."/>
            <person name="Kanga B."/>
            <person name="Kashin S."/>
            <person name="Khazanovich D."/>
            <person name="Kisner P."/>
            <person name="Lance K."/>
            <person name="Lara M."/>
            <person name="Lee W."/>
            <person name="Lennon N."/>
            <person name="Letendre F."/>
            <person name="LeVine R."/>
            <person name="Lipovsky A."/>
            <person name="Liu X."/>
            <person name="Liu J."/>
            <person name="Liu S."/>
            <person name="Lokyitsang T."/>
            <person name="Lokyitsang Y."/>
            <person name="Lubonja R."/>
            <person name="Lui A."/>
            <person name="MacDonald P."/>
            <person name="Magnisalis V."/>
            <person name="Maru K."/>
            <person name="Matthews C."/>
            <person name="McCusker W."/>
            <person name="McDonough S."/>
            <person name="Mehta T."/>
            <person name="Meldrim J."/>
            <person name="Meneus L."/>
            <person name="Mihai O."/>
            <person name="Mihalev A."/>
            <person name="Mihova T."/>
            <person name="Mittelman R."/>
            <person name="Mlenga V."/>
            <person name="Montmayeur A."/>
            <person name="Mulrain L."/>
            <person name="Navidi A."/>
            <person name="Naylor J."/>
            <person name="Negash T."/>
            <person name="Nguyen T."/>
            <person name="Nguyen N."/>
            <person name="Nicol R."/>
            <person name="Norbu C."/>
            <person name="Norbu N."/>
            <person name="Novod N."/>
            <person name="O'Neill B."/>
            <person name="Osman S."/>
            <person name="Markiewicz E."/>
            <person name="Oyono O.L."/>
            <person name="Patti C."/>
            <person name="Phunkhang P."/>
            <person name="Pierre F."/>
            <person name="Priest M."/>
            <person name="Raghuraman S."/>
            <person name="Rege F."/>
            <person name="Reyes R."/>
            <person name="Rise C."/>
            <person name="Rogov P."/>
            <person name="Ross K."/>
            <person name="Ryan E."/>
            <person name="Settipalli S."/>
            <person name="Shea T."/>
            <person name="Sherpa N."/>
            <person name="Shi L."/>
            <person name="Shih D."/>
            <person name="Sparrow T."/>
            <person name="Spaulding J."/>
            <person name="Stalker J."/>
            <person name="Stange-Thomann N."/>
            <person name="Stavropoulos S."/>
            <person name="Stone C."/>
            <person name="Strader C."/>
            <person name="Tesfaye S."/>
            <person name="Thomson T."/>
            <person name="Thoulutsang Y."/>
            <person name="Thoulutsang D."/>
            <person name="Topham K."/>
            <person name="Topping I."/>
            <person name="Tsamla T."/>
            <person name="Vassiliev H."/>
            <person name="Vo A."/>
            <person name="Wangchuk T."/>
            <person name="Wangdi T."/>
            <person name="Weiand M."/>
            <person name="Wilkinson J."/>
            <person name="Wilson A."/>
            <person name="Yadav S."/>
            <person name="Young G."/>
            <person name="Yu Q."/>
            <person name="Zembek L."/>
            <person name="Zhong D."/>
            <person name="Zimmer A."/>
            <person name="Zwirko Z."/>
            <person name="Jaffe D.B."/>
            <person name="Alvarez P."/>
            <person name="Brockman W."/>
            <person name="Butler J."/>
            <person name="Chin C."/>
            <person name="Gnerre S."/>
            <person name="Grabherr M."/>
            <person name="Kleber M."/>
            <person name="Mauceli E."/>
            <person name="MacCallum I."/>
        </authorList>
    </citation>
    <scope>NUCLEOTIDE SEQUENCE [LARGE SCALE GENOMIC DNA]</scope>
    <source>
        <strain evidence="2">white501</strain>
    </source>
</reference>
<dbReference type="Proteomes" id="UP000000304">
    <property type="component" value="Chromosome 2R"/>
</dbReference>